<dbReference type="GO" id="GO:0003677">
    <property type="term" value="F:DNA binding"/>
    <property type="evidence" value="ECO:0007669"/>
    <property type="project" value="InterPro"/>
</dbReference>
<protein>
    <submittedName>
        <fullName evidence="3">Helix-turn-helix domain-containing protein</fullName>
    </submittedName>
</protein>
<feature type="domain" description="HTH cro/C1-type" evidence="2">
    <location>
        <begin position="12"/>
        <end position="72"/>
    </location>
</feature>
<proteinExistence type="predicted"/>
<evidence type="ECO:0000259" key="2">
    <source>
        <dbReference type="PROSITE" id="PS50943"/>
    </source>
</evidence>
<dbReference type="AlphaFoldDB" id="A0AB39L1G9"/>
<dbReference type="SMART" id="SM00530">
    <property type="entry name" value="HTH_XRE"/>
    <property type="match status" value="1"/>
</dbReference>
<evidence type="ECO:0000313" key="3">
    <source>
        <dbReference type="EMBL" id="XDP44463.1"/>
    </source>
</evidence>
<reference evidence="3" key="1">
    <citation type="submission" date="2024-07" db="EMBL/GenBank/DDBJ databases">
        <authorList>
            <person name="fu j."/>
        </authorList>
    </citation>
    <scope>NUCLEOTIDE SEQUENCE</scope>
    <source>
        <strain evidence="3">P10A9</strain>
    </source>
</reference>
<evidence type="ECO:0000256" key="1">
    <source>
        <dbReference type="SAM" id="MobiDB-lite"/>
    </source>
</evidence>
<dbReference type="SUPFAM" id="SSF47413">
    <property type="entry name" value="lambda repressor-like DNA-binding domains"/>
    <property type="match status" value="1"/>
</dbReference>
<dbReference type="KEGG" id="spue:AB5L97_14440"/>
<dbReference type="PROSITE" id="PS50943">
    <property type="entry name" value="HTH_CROC1"/>
    <property type="match status" value="1"/>
</dbReference>
<dbReference type="CDD" id="cd00093">
    <property type="entry name" value="HTH_XRE"/>
    <property type="match status" value="1"/>
</dbReference>
<dbReference type="InterPro" id="IPR010982">
    <property type="entry name" value="Lambda_DNA-bd_dom_sf"/>
</dbReference>
<dbReference type="EMBL" id="CP163302">
    <property type="protein sequence ID" value="XDP44463.1"/>
    <property type="molecule type" value="Genomic_DNA"/>
</dbReference>
<accession>A0AB39L1G9</accession>
<dbReference type="Pfam" id="PF13560">
    <property type="entry name" value="HTH_31"/>
    <property type="match status" value="1"/>
</dbReference>
<dbReference type="Gene3D" id="1.10.260.40">
    <property type="entry name" value="lambda repressor-like DNA-binding domains"/>
    <property type="match status" value="1"/>
</dbReference>
<dbReference type="RefSeq" id="WP_369045161.1">
    <property type="nucleotide sequence ID" value="NZ_CP163302.1"/>
</dbReference>
<gene>
    <name evidence="3" type="ORF">AB5L97_14440</name>
</gene>
<feature type="region of interest" description="Disordered" evidence="1">
    <location>
        <begin position="217"/>
        <end position="255"/>
    </location>
</feature>
<dbReference type="InterPro" id="IPR001387">
    <property type="entry name" value="Cro/C1-type_HTH"/>
</dbReference>
<name>A0AB39L1G9_9MICC</name>
<sequence length="255" mass="28837">MEEKDTTLGQNLRRFREALGMSQTELADALTQAGVPGMHKTTIAKVEAGTRTLKFSEGLAAARALRIRAEELAVDDPEAELPVIAERAFRNADQAYRAAMEALVEYVKRRHEALDLLGRLRDRTDDGKERGVLDREFEELERRTPWRLGELAWAANADRLAEPNQDALIARWLELDSQPYEGPRFEVGNGAEEPIERRRRELLIQLDAAAEARRPPSLRGVFIEGVDDPDFDEMVAPPTDNEPDEQAEAKPRRLM</sequence>
<organism evidence="3">
    <name type="scientific">Sinomonas puerhi</name>
    <dbReference type="NCBI Taxonomy" id="3238584"/>
    <lineage>
        <taxon>Bacteria</taxon>
        <taxon>Bacillati</taxon>
        <taxon>Actinomycetota</taxon>
        <taxon>Actinomycetes</taxon>
        <taxon>Micrococcales</taxon>
        <taxon>Micrococcaceae</taxon>
        <taxon>Sinomonas</taxon>
    </lineage>
</organism>